<feature type="compositionally biased region" description="Polar residues" evidence="7">
    <location>
        <begin position="260"/>
        <end position="278"/>
    </location>
</feature>
<evidence type="ECO:0000256" key="2">
    <source>
        <dbReference type="ARBA" id="ARBA00009150"/>
    </source>
</evidence>
<accession>C7J0X7</accession>
<dbReference type="InterPro" id="IPR039745">
    <property type="entry name" value="Vps54"/>
</dbReference>
<keyword evidence="4" id="KW-0653">Protein transport</keyword>
<dbReference type="KEGG" id="dosa:Os04g0212100"/>
<dbReference type="GO" id="GO:0000938">
    <property type="term" value="C:GARP complex"/>
    <property type="evidence" value="ECO:0007669"/>
    <property type="project" value="InterPro"/>
</dbReference>
<dbReference type="EMBL" id="AP008210">
    <property type="protein sequence ID" value="BAH92524.1"/>
    <property type="molecule type" value="Genomic_DNA"/>
</dbReference>
<dbReference type="Proteomes" id="UP000000763">
    <property type="component" value="Chromosome 4"/>
</dbReference>
<evidence type="ECO:0000256" key="1">
    <source>
        <dbReference type="ARBA" id="ARBA00004601"/>
    </source>
</evidence>
<dbReference type="GO" id="GO:0042147">
    <property type="term" value="P:retrograde transport, endosome to Golgi"/>
    <property type="evidence" value="ECO:0007669"/>
    <property type="project" value="InterPro"/>
</dbReference>
<dbReference type="GO" id="GO:0005829">
    <property type="term" value="C:cytosol"/>
    <property type="evidence" value="ECO:0007669"/>
    <property type="project" value="GOC"/>
</dbReference>
<evidence type="ECO:0000256" key="5">
    <source>
        <dbReference type="ARBA" id="ARBA00023034"/>
    </source>
</evidence>
<feature type="region of interest" description="Disordered" evidence="7">
    <location>
        <begin position="13"/>
        <end position="37"/>
    </location>
</feature>
<feature type="region of interest" description="Disordered" evidence="7">
    <location>
        <begin position="260"/>
        <end position="290"/>
    </location>
</feature>
<keyword evidence="5" id="KW-0333">Golgi apparatus</keyword>
<comment type="subcellular location">
    <subcellularLocation>
        <location evidence="1">Golgi apparatus</location>
        <location evidence="1">trans-Golgi network</location>
    </subcellularLocation>
</comment>
<dbReference type="PANTHER" id="PTHR12965">
    <property type="entry name" value="VACUOLAR PROTEIN SORTING 54"/>
    <property type="match status" value="1"/>
</dbReference>
<evidence type="ECO:0000313" key="9">
    <source>
        <dbReference type="Proteomes" id="UP000000763"/>
    </source>
</evidence>
<sequence length="411" mass="44892">TSSFGSLRFLFRPPRSRSLPPHASSSSSSSPPLTPAAAARQVQELNATRGNLVALQQKLTVILYVSQALAALKLLVAAADCAGALDVIDDLQNLLDTDELTGLYCFRNIRDQLGTSLDSVNIDEEESFILRDRLLPLIICLLRTDKLPAVLRIYRDTLITVMKASIKATVAELLPILVARTIDSDSVTGDRAADSDAGGQSLANKLRSLSSEGFVQLLSAIFRIVQVISILLSIQVHLVQAAEVKRIVEWIMGNLEGSLSSDASNSVQKHSGSVSDFSQENDHGVTSRVSNTLTRSNSKFPFFQGKTNDMSSTNSIKNVRADVLRENTEAVFAACDAAHGRWAKLLGVRAALHPKLRLQEFLIIYNVTEEFVAATEKIGGRLGYNIRGIVQQQSKQFVDYQHTVRVSDKIC</sequence>
<evidence type="ECO:0000256" key="7">
    <source>
        <dbReference type="SAM" id="MobiDB-lite"/>
    </source>
</evidence>
<dbReference type="PANTHER" id="PTHR12965:SF0">
    <property type="entry name" value="VACUOLAR PROTEIN SORTING-ASSOCIATED PROTEIN 54"/>
    <property type="match status" value="1"/>
</dbReference>
<dbReference type="GO" id="GO:0015031">
    <property type="term" value="P:protein transport"/>
    <property type="evidence" value="ECO:0007669"/>
    <property type="project" value="UniProtKB-KW"/>
</dbReference>
<evidence type="ECO:0000256" key="6">
    <source>
        <dbReference type="ARBA" id="ARBA00023054"/>
    </source>
</evidence>
<name>C7J0X7_ORYSJ</name>
<dbReference type="AlphaFoldDB" id="C7J0X7"/>
<evidence type="ECO:0000256" key="3">
    <source>
        <dbReference type="ARBA" id="ARBA00022448"/>
    </source>
</evidence>
<protein>
    <submittedName>
        <fullName evidence="8">Os04g0212100 protein</fullName>
    </submittedName>
</protein>
<gene>
    <name evidence="8" type="ordered locus">Os04g0212100</name>
</gene>
<keyword evidence="6" id="KW-0175">Coiled coil</keyword>
<proteinExistence type="inferred from homology"/>
<organism evidence="8 9">
    <name type="scientific">Oryza sativa subsp. japonica</name>
    <name type="common">Rice</name>
    <dbReference type="NCBI Taxonomy" id="39947"/>
    <lineage>
        <taxon>Eukaryota</taxon>
        <taxon>Viridiplantae</taxon>
        <taxon>Streptophyta</taxon>
        <taxon>Embryophyta</taxon>
        <taxon>Tracheophyta</taxon>
        <taxon>Spermatophyta</taxon>
        <taxon>Magnoliopsida</taxon>
        <taxon>Liliopsida</taxon>
        <taxon>Poales</taxon>
        <taxon>Poaceae</taxon>
        <taxon>BOP clade</taxon>
        <taxon>Oryzoideae</taxon>
        <taxon>Oryzeae</taxon>
        <taxon>Oryzinae</taxon>
        <taxon>Oryza</taxon>
        <taxon>Oryza sativa</taxon>
    </lineage>
</organism>
<keyword evidence="3" id="KW-0813">Transport</keyword>
<feature type="non-terminal residue" evidence="8">
    <location>
        <position position="1"/>
    </location>
</feature>
<comment type="similarity">
    <text evidence="2">Belongs to the VPS54 family.</text>
</comment>
<evidence type="ECO:0000256" key="4">
    <source>
        <dbReference type="ARBA" id="ARBA00022927"/>
    </source>
</evidence>
<reference evidence="8 9" key="1">
    <citation type="journal article" date="2005" name="Nature">
        <title>The map-based sequence of the rice genome.</title>
        <authorList>
            <consortium name="International rice genome sequencing project (IRGSP)"/>
            <person name="Matsumoto T."/>
            <person name="Wu J."/>
            <person name="Kanamori H."/>
            <person name="Katayose Y."/>
            <person name="Fujisawa M."/>
            <person name="Namiki N."/>
            <person name="Mizuno H."/>
            <person name="Yamamoto K."/>
            <person name="Antonio B.A."/>
            <person name="Baba T."/>
            <person name="Sakata K."/>
            <person name="Nagamura Y."/>
            <person name="Aoki H."/>
            <person name="Arikawa K."/>
            <person name="Arita K."/>
            <person name="Bito T."/>
            <person name="Chiden Y."/>
            <person name="Fujitsuka N."/>
            <person name="Fukunaka R."/>
            <person name="Hamada M."/>
            <person name="Harada C."/>
            <person name="Hayashi A."/>
            <person name="Hijishita S."/>
            <person name="Honda M."/>
            <person name="Hosokawa S."/>
            <person name="Ichikawa Y."/>
            <person name="Idonuma A."/>
            <person name="Iijima M."/>
            <person name="Ikeda M."/>
            <person name="Ikeno M."/>
            <person name="Ito K."/>
            <person name="Ito S."/>
            <person name="Ito T."/>
            <person name="Ito Y."/>
            <person name="Ito Y."/>
            <person name="Iwabuchi A."/>
            <person name="Kamiya K."/>
            <person name="Karasawa W."/>
            <person name="Kurita K."/>
            <person name="Katagiri S."/>
            <person name="Kikuta A."/>
            <person name="Kobayashi H."/>
            <person name="Kobayashi N."/>
            <person name="Machita K."/>
            <person name="Maehara T."/>
            <person name="Masukawa M."/>
            <person name="Mizubayashi T."/>
            <person name="Mukai Y."/>
            <person name="Nagasaki H."/>
            <person name="Nagata Y."/>
            <person name="Naito S."/>
            <person name="Nakashima M."/>
            <person name="Nakama Y."/>
            <person name="Nakamichi Y."/>
            <person name="Nakamura M."/>
            <person name="Meguro A."/>
            <person name="Negishi M."/>
            <person name="Ohta I."/>
            <person name="Ohta T."/>
            <person name="Okamoto M."/>
            <person name="Ono N."/>
            <person name="Saji S."/>
            <person name="Sakaguchi M."/>
            <person name="Sakai K."/>
            <person name="Shibata M."/>
            <person name="Shimokawa T."/>
            <person name="Song J."/>
            <person name="Takazaki Y."/>
            <person name="Terasawa K."/>
            <person name="Tsugane M."/>
            <person name="Tsuji K."/>
            <person name="Ueda S."/>
            <person name="Waki K."/>
            <person name="Yamagata H."/>
            <person name="Yamamoto M."/>
            <person name="Yamamoto S."/>
            <person name="Yamane H."/>
            <person name="Yoshiki S."/>
            <person name="Yoshihara R."/>
            <person name="Yukawa K."/>
            <person name="Zhong H."/>
            <person name="Yano M."/>
            <person name="Yuan Q."/>
            <person name="Ouyang S."/>
            <person name="Liu J."/>
            <person name="Jones K.M."/>
            <person name="Gansberger K."/>
            <person name="Moffat K."/>
            <person name="Hill J."/>
            <person name="Bera J."/>
            <person name="Fadrosh D."/>
            <person name="Jin S."/>
            <person name="Johri S."/>
            <person name="Kim M."/>
            <person name="Overton L."/>
            <person name="Reardon M."/>
            <person name="Tsitrin T."/>
            <person name="Vuong H."/>
            <person name="Weaver B."/>
            <person name="Ciecko A."/>
            <person name="Tallon L."/>
            <person name="Jackson J."/>
            <person name="Pai G."/>
            <person name="Aken S.V."/>
            <person name="Utterback T."/>
            <person name="Reidmuller S."/>
            <person name="Feldblyum T."/>
            <person name="Hsiao J."/>
            <person name="Zismann V."/>
            <person name="Iobst S."/>
            <person name="de Vazeille A.R."/>
            <person name="Buell C.R."/>
            <person name="Ying K."/>
            <person name="Li Y."/>
            <person name="Lu T."/>
            <person name="Huang Y."/>
            <person name="Zhao Q."/>
            <person name="Feng Q."/>
            <person name="Zhang L."/>
            <person name="Zhu J."/>
            <person name="Weng Q."/>
            <person name="Mu J."/>
            <person name="Lu Y."/>
            <person name="Fan D."/>
            <person name="Liu Y."/>
            <person name="Guan J."/>
            <person name="Zhang Y."/>
            <person name="Yu S."/>
            <person name="Liu X."/>
            <person name="Zhang Y."/>
            <person name="Hong G."/>
            <person name="Han B."/>
            <person name="Choisne N."/>
            <person name="Demange N."/>
            <person name="Orjeda G."/>
            <person name="Samain S."/>
            <person name="Cattolico L."/>
            <person name="Pelletier E."/>
            <person name="Couloux A."/>
            <person name="Segurens B."/>
            <person name="Wincker P."/>
            <person name="D'Hont A."/>
            <person name="Scarpelli C."/>
            <person name="Weissenbach J."/>
            <person name="Salanoubat M."/>
            <person name="Quetier F."/>
            <person name="Yu Y."/>
            <person name="Kim H.R."/>
            <person name="Rambo T."/>
            <person name="Currie J."/>
            <person name="Collura K."/>
            <person name="Luo M."/>
            <person name="Yang T."/>
            <person name="Ammiraju J.S.S."/>
            <person name="Engler F."/>
            <person name="Soderlund C."/>
            <person name="Wing R.A."/>
            <person name="Palmer L.E."/>
            <person name="de la Bastide M."/>
            <person name="Spiegel L."/>
            <person name="Nascimento L."/>
            <person name="Zutavern T."/>
            <person name="O'Shaughnessy A."/>
            <person name="Dike S."/>
            <person name="Dedhia N."/>
            <person name="Preston R."/>
            <person name="Balija V."/>
            <person name="McCombie W.R."/>
            <person name="Chow T."/>
            <person name="Chen H."/>
            <person name="Chung M."/>
            <person name="Chen C."/>
            <person name="Shaw J."/>
            <person name="Wu H."/>
            <person name="Hsiao K."/>
            <person name="Chao Y."/>
            <person name="Chu M."/>
            <person name="Cheng C."/>
            <person name="Hour A."/>
            <person name="Lee P."/>
            <person name="Lin S."/>
            <person name="Lin Y."/>
            <person name="Liou J."/>
            <person name="Liu S."/>
            <person name="Hsing Y."/>
            <person name="Raghuvanshi S."/>
            <person name="Mohanty A."/>
            <person name="Bharti A.K."/>
            <person name="Gaur A."/>
            <person name="Gupta V."/>
            <person name="Kumar D."/>
            <person name="Ravi V."/>
            <person name="Vij S."/>
            <person name="Kapur A."/>
            <person name="Khurana P."/>
            <person name="Khurana P."/>
            <person name="Khurana J.P."/>
            <person name="Tyagi A.K."/>
            <person name="Gaikwad K."/>
            <person name="Singh A."/>
            <person name="Dalal V."/>
            <person name="Srivastava S."/>
            <person name="Dixit A."/>
            <person name="Pal A.K."/>
            <person name="Ghazi I.A."/>
            <person name="Yadav M."/>
            <person name="Pandit A."/>
            <person name="Bhargava A."/>
            <person name="Sureshbabu K."/>
            <person name="Batra K."/>
            <person name="Sharma T.R."/>
            <person name="Mohapatra T."/>
            <person name="Singh N.K."/>
            <person name="Messing J."/>
            <person name="Nelson A.B."/>
            <person name="Fuks G."/>
            <person name="Kavchok S."/>
            <person name="Keizer G."/>
            <person name="Linton E."/>
            <person name="Llaca V."/>
            <person name="Song R."/>
            <person name="Tanyolac B."/>
            <person name="Young S."/>
            <person name="Ho-Il K."/>
            <person name="Hahn J.H."/>
            <person name="Sangsakoo G."/>
            <person name="Vanavichit A."/>
            <person name="de Mattos Luiz.A.T."/>
            <person name="Zimmer P.D."/>
            <person name="Malone G."/>
            <person name="Dellagostin O."/>
            <person name="de Oliveira A.C."/>
            <person name="Bevan M."/>
            <person name="Bancroft I."/>
            <person name="Minx P."/>
            <person name="Cordum H."/>
            <person name="Wilson R."/>
            <person name="Cheng Z."/>
            <person name="Jin W."/>
            <person name="Jiang J."/>
            <person name="Leong S.A."/>
            <person name="Iwama H."/>
            <person name="Gojobori T."/>
            <person name="Itoh T."/>
            <person name="Niimura Y."/>
            <person name="Fujii Y."/>
            <person name="Habara T."/>
            <person name="Sakai H."/>
            <person name="Sato Y."/>
            <person name="Wilson G."/>
            <person name="Kumar K."/>
            <person name="McCouch S."/>
            <person name="Juretic N."/>
            <person name="Hoen D."/>
            <person name="Wright S."/>
            <person name="Bruskiewich R."/>
            <person name="Bureau T."/>
            <person name="Miyao A."/>
            <person name="Hirochika H."/>
            <person name="Nishikawa T."/>
            <person name="Kadowaki K."/>
            <person name="Sugiura M."/>
            <person name="Burr B."/>
            <person name="Sasaki T."/>
        </authorList>
    </citation>
    <scope>NUCLEOTIDE SEQUENCE [LARGE SCALE GENOMIC DNA]</scope>
    <source>
        <strain evidence="9">cv. Nipponbare</strain>
    </source>
</reference>
<evidence type="ECO:0000313" key="8">
    <source>
        <dbReference type="EMBL" id="BAH92524.1"/>
    </source>
</evidence>
<reference evidence="9" key="2">
    <citation type="journal article" date="2008" name="Nucleic Acids Res.">
        <title>The rice annotation project database (RAP-DB): 2008 update.</title>
        <authorList>
            <consortium name="The rice annotation project (RAP)"/>
        </authorList>
    </citation>
    <scope>GENOME REANNOTATION</scope>
    <source>
        <strain evidence="9">cv. Nipponbare</strain>
    </source>
</reference>